<dbReference type="Gene3D" id="3.30.420.10">
    <property type="entry name" value="Ribonuclease H-like superfamily/Ribonuclease H"/>
    <property type="match status" value="1"/>
</dbReference>
<keyword evidence="4" id="KW-1185">Reference proteome</keyword>
<evidence type="ECO:0000259" key="2">
    <source>
        <dbReference type="PROSITE" id="PS50994"/>
    </source>
</evidence>
<evidence type="ECO:0000313" key="3">
    <source>
        <dbReference type="EMBL" id="NOU84138.1"/>
    </source>
</evidence>
<comment type="caution">
    <text evidence="3">The sequence shown here is derived from an EMBL/GenBank/DDBJ whole genome shotgun (WGS) entry which is preliminary data.</text>
</comment>
<dbReference type="InterPro" id="IPR036397">
    <property type="entry name" value="RNaseH_sf"/>
</dbReference>
<evidence type="ECO:0000256" key="1">
    <source>
        <dbReference type="SAM" id="MobiDB-lite"/>
    </source>
</evidence>
<protein>
    <submittedName>
        <fullName evidence="3">DDE-type integrase/transposase/recombinase</fullName>
    </submittedName>
</protein>
<dbReference type="RefSeq" id="WP_171721106.1">
    <property type="nucleotide sequence ID" value="NZ_WHOB01000098.1"/>
</dbReference>
<dbReference type="EMBL" id="WHOB01000098">
    <property type="protein sequence ID" value="NOU84138.1"/>
    <property type="molecule type" value="Genomic_DNA"/>
</dbReference>
<gene>
    <name evidence="3" type="ORF">GC101_35400</name>
</gene>
<evidence type="ECO:0000313" key="4">
    <source>
        <dbReference type="Proteomes" id="UP000596857"/>
    </source>
</evidence>
<sequence length="688" mass="80130">MKLHSFKENMEFQIDGIRYRVSEIDPPKVFAVATGNVEEVEFNYFELINQSTFYSADTLIDKALQKREEKRYVSLLDTLDEKQKKIVQDRFDLIEPMLLLGKAKSGDFRALTKLKSRYGQYFEQKTYNKMSQECLIDLVAGVYNLSNRTIKRRLAGYRKEESSLPNQGENGLIPNVFKQNYNRKDCKILEICHPKKTELVLDTIRVKLPDEVVPIIKEVIEKEYLTLKKDTATAVFESIEVKCSKKGVDAPGYDTVYKILKRLSPEIRSRMREGRKGEQAYNEVTRGYSNEEAMFPLHIVEIDHTQLDIDVIDEKSGYVIGRPWITLGMDLFSRMVWCLDVSFEPPSANKVRQALMHGIFFKNVKRKYNTINEWDVYGIPNIIYTDNGPEFKNADVRRMIKETLKSNPQYRPVKTPRYGGTIERLFGTINAQLIHRLAGTRKGSVQEKGDYDSEAEAIFTLEDIRELLTVYITDVYHHQVHKGLPIFSPVPVKRYYDGLKKVGFPEWIDKEDEEFYRMELLPVTFRPYTRDGVRFENIIYKSTSNAKGLVKPREFKYKIKYNHSDVSILHLLDSESGEYIELRPQREMLEETEGLNRYTFTKVLEIMKEKGLLEARKIPGVKSIKVAKEMLAERVQQRAKTRRRERAQATRMNMELPNSRPPAPAKIPKEISVREMLGKLKKKDENIG</sequence>
<dbReference type="InterPro" id="IPR001584">
    <property type="entry name" value="Integrase_cat-core"/>
</dbReference>
<feature type="domain" description="Integrase catalytic" evidence="2">
    <location>
        <begin position="292"/>
        <end position="499"/>
    </location>
</feature>
<dbReference type="Proteomes" id="UP000596857">
    <property type="component" value="Unassembled WGS sequence"/>
</dbReference>
<dbReference type="PROSITE" id="PS50994">
    <property type="entry name" value="INTEGRASE"/>
    <property type="match status" value="1"/>
</dbReference>
<feature type="region of interest" description="Disordered" evidence="1">
    <location>
        <begin position="637"/>
        <end position="669"/>
    </location>
</feature>
<proteinExistence type="predicted"/>
<name>A0ABX1YTB1_9BACL</name>
<organism evidence="3 4">
    <name type="scientific">Paenibacillus phytohabitans</name>
    <dbReference type="NCBI Taxonomy" id="2654978"/>
    <lineage>
        <taxon>Bacteria</taxon>
        <taxon>Bacillati</taxon>
        <taxon>Bacillota</taxon>
        <taxon>Bacilli</taxon>
        <taxon>Bacillales</taxon>
        <taxon>Paenibacillaceae</taxon>
        <taxon>Paenibacillus</taxon>
    </lineage>
</organism>
<accession>A0ABX1YTB1</accession>
<reference evidence="3 4" key="1">
    <citation type="submission" date="2019-10" db="EMBL/GenBank/DDBJ databases">
        <title>Description of Paenibacillus terricola sp. nov.</title>
        <authorList>
            <person name="Carlier A."/>
            <person name="Qi S."/>
        </authorList>
    </citation>
    <scope>NUCLEOTIDE SEQUENCE [LARGE SCALE GENOMIC DNA]</scope>
    <source>
        <strain evidence="3 4">LMG 31459</strain>
    </source>
</reference>
<dbReference type="InterPro" id="IPR012337">
    <property type="entry name" value="RNaseH-like_sf"/>
</dbReference>
<dbReference type="SUPFAM" id="SSF53098">
    <property type="entry name" value="Ribonuclease H-like"/>
    <property type="match status" value="1"/>
</dbReference>